<evidence type="ECO:0000313" key="3">
    <source>
        <dbReference type="Proteomes" id="UP001497482"/>
    </source>
</evidence>
<organism evidence="2 3">
    <name type="scientific">Knipowitschia caucasica</name>
    <name type="common">Caucasian dwarf goby</name>
    <name type="synonym">Pomatoschistus caucasicus</name>
    <dbReference type="NCBI Taxonomy" id="637954"/>
    <lineage>
        <taxon>Eukaryota</taxon>
        <taxon>Metazoa</taxon>
        <taxon>Chordata</taxon>
        <taxon>Craniata</taxon>
        <taxon>Vertebrata</taxon>
        <taxon>Euteleostomi</taxon>
        <taxon>Actinopterygii</taxon>
        <taxon>Neopterygii</taxon>
        <taxon>Teleostei</taxon>
        <taxon>Neoteleostei</taxon>
        <taxon>Acanthomorphata</taxon>
        <taxon>Gobiaria</taxon>
        <taxon>Gobiiformes</taxon>
        <taxon>Gobioidei</taxon>
        <taxon>Gobiidae</taxon>
        <taxon>Gobiinae</taxon>
        <taxon>Knipowitschia</taxon>
    </lineage>
</organism>
<keyword evidence="3" id="KW-1185">Reference proteome</keyword>
<dbReference type="EMBL" id="OZ035835">
    <property type="protein sequence ID" value="CAL1578418.1"/>
    <property type="molecule type" value="Genomic_DNA"/>
</dbReference>
<dbReference type="Proteomes" id="UP001497482">
    <property type="component" value="Chromosome 13"/>
</dbReference>
<evidence type="ECO:0000313" key="2">
    <source>
        <dbReference type="EMBL" id="CAL1578418.1"/>
    </source>
</evidence>
<protein>
    <submittedName>
        <fullName evidence="2">Uncharacterized protein</fullName>
    </submittedName>
</protein>
<accession>A0AAV2JNW8</accession>
<reference evidence="2 3" key="1">
    <citation type="submission" date="2024-04" db="EMBL/GenBank/DDBJ databases">
        <authorList>
            <person name="Waldvogel A.-M."/>
            <person name="Schoenle A."/>
        </authorList>
    </citation>
    <scope>NUCLEOTIDE SEQUENCE [LARGE SCALE GENOMIC DNA]</scope>
</reference>
<dbReference type="AlphaFoldDB" id="A0AAV2JNW8"/>
<proteinExistence type="predicted"/>
<sequence length="81" mass="8969">MNTQGKRNRTEQTHVALRPGGRQHEDGIHVETAGAEIPRSRRLEISCWLPMPKEGTSNLFPICPSESRELELAGSSDCGIK</sequence>
<gene>
    <name evidence="2" type="ORF">KC01_LOCUS9564</name>
</gene>
<name>A0AAV2JNW8_KNICA</name>
<feature type="region of interest" description="Disordered" evidence="1">
    <location>
        <begin position="1"/>
        <end position="26"/>
    </location>
</feature>
<evidence type="ECO:0000256" key="1">
    <source>
        <dbReference type="SAM" id="MobiDB-lite"/>
    </source>
</evidence>